<dbReference type="Proteomes" id="UP000054558">
    <property type="component" value="Unassembled WGS sequence"/>
</dbReference>
<dbReference type="EMBL" id="DF237137">
    <property type="protein sequence ID" value="GAQ84431.1"/>
    <property type="molecule type" value="Genomic_DNA"/>
</dbReference>
<evidence type="ECO:0000256" key="1">
    <source>
        <dbReference type="SAM" id="MobiDB-lite"/>
    </source>
</evidence>
<accession>A0A1Y1I5J4</accession>
<gene>
    <name evidence="2" type="ORF">KFL_001880235</name>
</gene>
<organism evidence="2 3">
    <name type="scientific">Klebsormidium nitens</name>
    <name type="common">Green alga</name>
    <name type="synonym">Ulothrix nitens</name>
    <dbReference type="NCBI Taxonomy" id="105231"/>
    <lineage>
        <taxon>Eukaryota</taxon>
        <taxon>Viridiplantae</taxon>
        <taxon>Streptophyta</taxon>
        <taxon>Klebsormidiophyceae</taxon>
        <taxon>Klebsormidiales</taxon>
        <taxon>Klebsormidiaceae</taxon>
        <taxon>Klebsormidium</taxon>
    </lineage>
</organism>
<evidence type="ECO:0000313" key="3">
    <source>
        <dbReference type="Proteomes" id="UP000054558"/>
    </source>
</evidence>
<proteinExistence type="predicted"/>
<dbReference type="OrthoDB" id="2012651at2759"/>
<evidence type="ECO:0000313" key="2">
    <source>
        <dbReference type="EMBL" id="GAQ84431.1"/>
    </source>
</evidence>
<keyword evidence="3" id="KW-1185">Reference proteome</keyword>
<reference evidence="2 3" key="1">
    <citation type="journal article" date="2014" name="Nat. Commun.">
        <title>Klebsormidium flaccidum genome reveals primary factors for plant terrestrial adaptation.</title>
        <authorList>
            <person name="Hori K."/>
            <person name="Maruyama F."/>
            <person name="Fujisawa T."/>
            <person name="Togashi T."/>
            <person name="Yamamoto N."/>
            <person name="Seo M."/>
            <person name="Sato S."/>
            <person name="Yamada T."/>
            <person name="Mori H."/>
            <person name="Tajima N."/>
            <person name="Moriyama T."/>
            <person name="Ikeuchi M."/>
            <person name="Watanabe M."/>
            <person name="Wada H."/>
            <person name="Kobayashi K."/>
            <person name="Saito M."/>
            <person name="Masuda T."/>
            <person name="Sasaki-Sekimoto Y."/>
            <person name="Mashiguchi K."/>
            <person name="Awai K."/>
            <person name="Shimojima M."/>
            <person name="Masuda S."/>
            <person name="Iwai M."/>
            <person name="Nobusawa T."/>
            <person name="Narise T."/>
            <person name="Kondo S."/>
            <person name="Saito H."/>
            <person name="Sato R."/>
            <person name="Murakawa M."/>
            <person name="Ihara Y."/>
            <person name="Oshima-Yamada Y."/>
            <person name="Ohtaka K."/>
            <person name="Satoh M."/>
            <person name="Sonobe K."/>
            <person name="Ishii M."/>
            <person name="Ohtani R."/>
            <person name="Kanamori-Sato M."/>
            <person name="Honoki R."/>
            <person name="Miyazaki D."/>
            <person name="Mochizuki H."/>
            <person name="Umetsu J."/>
            <person name="Higashi K."/>
            <person name="Shibata D."/>
            <person name="Kamiya Y."/>
            <person name="Sato N."/>
            <person name="Nakamura Y."/>
            <person name="Tabata S."/>
            <person name="Ida S."/>
            <person name="Kurokawa K."/>
            <person name="Ohta H."/>
        </authorList>
    </citation>
    <scope>NUCLEOTIDE SEQUENCE [LARGE SCALE GENOMIC DNA]</scope>
    <source>
        <strain evidence="2 3">NIES-2285</strain>
    </source>
</reference>
<dbReference type="AlphaFoldDB" id="A0A1Y1I5J4"/>
<feature type="region of interest" description="Disordered" evidence="1">
    <location>
        <begin position="1"/>
        <end position="27"/>
    </location>
</feature>
<evidence type="ECO:0008006" key="4">
    <source>
        <dbReference type="Google" id="ProtNLM"/>
    </source>
</evidence>
<name>A0A1Y1I5J4_KLENI</name>
<protein>
    <recommendedName>
        <fullName evidence="4">PARP catalytic domain-containing protein</fullName>
    </recommendedName>
</protein>
<sequence>MDPEGQEKAEGQEDTKRRKSKEERRKEKLQKMLAHMLSEENVREQLSAWQNCIDPASFVLNEFAFSGPLYGRFLERLYEHRRAIKAPIAKRSIWRCFGSPRNDAAHPSLLRLVFHGTPDQNVESILLLGMRPSKRRADRRCDWFAYEPAFSKRFTVCKETKTRGKRLLVFLVLPVKKAVLHNSNMEDVLTMKHASYQLPVGTVEFVQAPAAQT</sequence>